<evidence type="ECO:0000313" key="1">
    <source>
        <dbReference type="EMBL" id="RZC59018.1"/>
    </source>
</evidence>
<evidence type="ECO:0000313" key="2">
    <source>
        <dbReference type="Proteomes" id="UP000316621"/>
    </source>
</evidence>
<sequence>MVLELLECNGGDGVLELDLMEPMQAKALGSHQSEKLSYLDFKVQKTHIKDTCNGAEIV</sequence>
<dbReference type="AlphaFoldDB" id="A0A4Y7JGU0"/>
<reference evidence="1 2" key="1">
    <citation type="journal article" date="2018" name="Science">
        <title>The opium poppy genome and morphinan production.</title>
        <authorList>
            <person name="Guo L."/>
            <person name="Winzer T."/>
            <person name="Yang X."/>
            <person name="Li Y."/>
            <person name="Ning Z."/>
            <person name="He Z."/>
            <person name="Teodor R."/>
            <person name="Lu Y."/>
            <person name="Bowser T.A."/>
            <person name="Graham I.A."/>
            <person name="Ye K."/>
        </authorList>
    </citation>
    <scope>NUCLEOTIDE SEQUENCE [LARGE SCALE GENOMIC DNA]</scope>
    <source>
        <strain evidence="2">cv. HN1</strain>
        <tissue evidence="1">Leaves</tissue>
    </source>
</reference>
<accession>A0A4Y7JGU0</accession>
<name>A0A4Y7JGU0_PAPSO</name>
<dbReference type="Gramene" id="RZC59018">
    <property type="protein sequence ID" value="RZC59018"/>
    <property type="gene ID" value="C5167_006312"/>
</dbReference>
<protein>
    <submittedName>
        <fullName evidence="1">Uncharacterized protein</fullName>
    </submittedName>
</protein>
<organism evidence="1 2">
    <name type="scientific">Papaver somniferum</name>
    <name type="common">Opium poppy</name>
    <dbReference type="NCBI Taxonomy" id="3469"/>
    <lineage>
        <taxon>Eukaryota</taxon>
        <taxon>Viridiplantae</taxon>
        <taxon>Streptophyta</taxon>
        <taxon>Embryophyta</taxon>
        <taxon>Tracheophyta</taxon>
        <taxon>Spermatophyta</taxon>
        <taxon>Magnoliopsida</taxon>
        <taxon>Ranunculales</taxon>
        <taxon>Papaveraceae</taxon>
        <taxon>Papaveroideae</taxon>
        <taxon>Papaver</taxon>
    </lineage>
</organism>
<proteinExistence type="predicted"/>
<keyword evidence="2" id="KW-1185">Reference proteome</keyword>
<dbReference type="EMBL" id="CM010718">
    <property type="protein sequence ID" value="RZC59018.1"/>
    <property type="molecule type" value="Genomic_DNA"/>
</dbReference>
<dbReference type="Proteomes" id="UP000316621">
    <property type="component" value="Chromosome 4"/>
</dbReference>
<gene>
    <name evidence="1" type="ORF">C5167_006312</name>
</gene>